<dbReference type="Proteomes" id="UP000054248">
    <property type="component" value="Unassembled WGS sequence"/>
</dbReference>
<dbReference type="EMBL" id="KN823024">
    <property type="protein sequence ID" value="KIO26427.1"/>
    <property type="molecule type" value="Genomic_DNA"/>
</dbReference>
<sequence length="192" mass="21072">MDGLSITVINSVDEGGIDVVPLLLRPSLHSIEFLGEEPTPDSPITSTLRTISKTKKLSLKEMEFHFFWDVSPLIGMIAQAIASQTSLRRLTLNGYSGIALLAGSATDLFGGVGDIDAFAFSKNALELFDVMASTFSEGDKERVADMFRCWWPKARFCRSDGGSRATVHWDIDEALRWPGPAESKTQFEAPVN</sequence>
<evidence type="ECO:0000313" key="1">
    <source>
        <dbReference type="EMBL" id="KIO16094.1"/>
    </source>
</evidence>
<name>A0A0C3Q1K1_9AGAM</name>
<evidence type="ECO:0000313" key="3">
    <source>
        <dbReference type="Proteomes" id="UP000054248"/>
    </source>
</evidence>
<reference evidence="3" key="2">
    <citation type="submission" date="2015-01" db="EMBL/GenBank/DDBJ databases">
        <title>Evolutionary Origins and Diversification of the Mycorrhizal Mutualists.</title>
        <authorList>
            <consortium name="DOE Joint Genome Institute"/>
            <consortium name="Mycorrhizal Genomics Consortium"/>
            <person name="Kohler A."/>
            <person name="Kuo A."/>
            <person name="Nagy L.G."/>
            <person name="Floudas D."/>
            <person name="Copeland A."/>
            <person name="Barry K.W."/>
            <person name="Cichocki N."/>
            <person name="Veneault-Fourrey C."/>
            <person name="LaButti K."/>
            <person name="Lindquist E.A."/>
            <person name="Lipzen A."/>
            <person name="Lundell T."/>
            <person name="Morin E."/>
            <person name="Murat C."/>
            <person name="Riley R."/>
            <person name="Ohm R."/>
            <person name="Sun H."/>
            <person name="Tunlid A."/>
            <person name="Henrissat B."/>
            <person name="Grigoriev I.V."/>
            <person name="Hibbett D.S."/>
            <person name="Martin F."/>
        </authorList>
    </citation>
    <scope>NUCLEOTIDE SEQUENCE [LARGE SCALE GENOMIC DNA]</scope>
    <source>
        <strain evidence="3">MUT 4182</strain>
    </source>
</reference>
<organism evidence="1 3">
    <name type="scientific">Tulasnella calospora MUT 4182</name>
    <dbReference type="NCBI Taxonomy" id="1051891"/>
    <lineage>
        <taxon>Eukaryota</taxon>
        <taxon>Fungi</taxon>
        <taxon>Dikarya</taxon>
        <taxon>Basidiomycota</taxon>
        <taxon>Agaricomycotina</taxon>
        <taxon>Agaricomycetes</taxon>
        <taxon>Cantharellales</taxon>
        <taxon>Tulasnellaceae</taxon>
        <taxon>Tulasnella</taxon>
    </lineage>
</organism>
<reference evidence="1 3" key="1">
    <citation type="submission" date="2014-04" db="EMBL/GenBank/DDBJ databases">
        <authorList>
            <consortium name="DOE Joint Genome Institute"/>
            <person name="Kuo A."/>
            <person name="Girlanda M."/>
            <person name="Perotto S."/>
            <person name="Kohler A."/>
            <person name="Nagy L.G."/>
            <person name="Floudas D."/>
            <person name="Copeland A."/>
            <person name="Barry K.W."/>
            <person name="Cichocki N."/>
            <person name="Veneault-Fourrey C."/>
            <person name="LaButti K."/>
            <person name="Lindquist E.A."/>
            <person name="Lipzen A."/>
            <person name="Lundell T."/>
            <person name="Morin E."/>
            <person name="Murat C."/>
            <person name="Sun H."/>
            <person name="Tunlid A."/>
            <person name="Henrissat B."/>
            <person name="Grigoriev I.V."/>
            <person name="Hibbett D.S."/>
            <person name="Martin F."/>
            <person name="Nordberg H.P."/>
            <person name="Cantor M.N."/>
            <person name="Hua S.X."/>
        </authorList>
    </citation>
    <scope>NUCLEOTIDE SEQUENCE [LARGE SCALE GENOMIC DNA]</scope>
    <source>
        <strain evidence="1 3">MUT 4182</strain>
    </source>
</reference>
<reference evidence="1" key="3">
    <citation type="submission" date="2015-02" db="EMBL/GenBank/DDBJ databases">
        <title>Evolutionary Origins and Diversification of the Mycorrhizal Mutualists.</title>
        <authorList>
            <consortium name="DOE Joint Genome Institute"/>
            <consortium name="Mycorrhizal Genomics Consortium"/>
            <person name="Kohler A."/>
            <person name="Kuo A."/>
            <person name="Nagy L.G."/>
            <person name="Floudas D."/>
            <person name="Copeland A."/>
            <person name="Barry K.W."/>
            <person name="Cichocki N."/>
            <person name="Veneault-Fourrey C."/>
            <person name="LaButti K."/>
            <person name="Lindquist E.A."/>
            <person name="Lipzen A."/>
            <person name="Lundell T."/>
            <person name="Morin E."/>
            <person name="Murat C."/>
            <person name="Riley R."/>
            <person name="Ohm R."/>
            <person name="Sun H."/>
            <person name="Tunlid A."/>
            <person name="Henrissat B."/>
            <person name="Grigoriev I.V."/>
            <person name="Hibbett D.S."/>
            <person name="Martin F."/>
        </authorList>
    </citation>
    <scope>NUCLEOTIDE SEQUENCE</scope>
    <source>
        <strain evidence="1 3">MUT 4182</strain>
    </source>
</reference>
<proteinExistence type="predicted"/>
<keyword evidence="3" id="KW-1185">Reference proteome</keyword>
<dbReference type="AlphaFoldDB" id="A0A0C3Q1K1"/>
<evidence type="ECO:0000313" key="2">
    <source>
        <dbReference type="EMBL" id="KIO26427.1"/>
    </source>
</evidence>
<gene>
    <name evidence="2" type="ORF">M407DRAFT_24277</name>
    <name evidence="1" type="ORF">M407DRAFT_34277</name>
</gene>
<protein>
    <submittedName>
        <fullName evidence="1">Uncharacterized protein</fullName>
    </submittedName>
</protein>
<dbReference type="HOGENOM" id="CLU_1416134_0_0_1"/>
<accession>A0A0C3Q1K1</accession>
<dbReference type="EMBL" id="KN823680">
    <property type="protein sequence ID" value="KIO16094.1"/>
    <property type="molecule type" value="Genomic_DNA"/>
</dbReference>